<dbReference type="InterPro" id="IPR003148">
    <property type="entry name" value="RCK_N"/>
</dbReference>
<dbReference type="Pfam" id="PF02254">
    <property type="entry name" value="TrkA_N"/>
    <property type="match status" value="1"/>
</dbReference>
<dbReference type="RefSeq" id="WP_127905715.1">
    <property type="nucleotide sequence ID" value="NZ_RQXX01000002.1"/>
</dbReference>
<dbReference type="InterPro" id="IPR050721">
    <property type="entry name" value="Trk_Ktr_HKT_K-transport"/>
</dbReference>
<dbReference type="Proteomes" id="UP000285908">
    <property type="component" value="Unassembled WGS sequence"/>
</dbReference>
<proteinExistence type="predicted"/>
<dbReference type="PANTHER" id="PTHR43833">
    <property type="entry name" value="POTASSIUM CHANNEL PROTEIN 2-RELATED-RELATED"/>
    <property type="match status" value="1"/>
</dbReference>
<accession>A0A438AIA5</accession>
<protein>
    <submittedName>
        <fullName evidence="2">TrkA family potassium uptake protein</fullName>
    </submittedName>
</protein>
<dbReference type="GO" id="GO:0006813">
    <property type="term" value="P:potassium ion transport"/>
    <property type="evidence" value="ECO:0007669"/>
    <property type="project" value="InterPro"/>
</dbReference>
<organism evidence="2 3">
    <name type="scientific">Mesobaculum littorinae</name>
    <dbReference type="NCBI Taxonomy" id="2486419"/>
    <lineage>
        <taxon>Bacteria</taxon>
        <taxon>Pseudomonadati</taxon>
        <taxon>Pseudomonadota</taxon>
        <taxon>Alphaproteobacteria</taxon>
        <taxon>Rhodobacterales</taxon>
        <taxon>Roseobacteraceae</taxon>
        <taxon>Mesobaculum</taxon>
    </lineage>
</organism>
<reference evidence="2 3" key="1">
    <citation type="submission" date="2018-11" db="EMBL/GenBank/DDBJ databases">
        <title>Mesobaculum littorinae gen. nov., sp. nov., isolated from Littorina scabra that represents a novel genus of the order Rhodobacteraceae.</title>
        <authorList>
            <person name="Li F."/>
        </authorList>
    </citation>
    <scope>NUCLEOTIDE SEQUENCE [LARGE SCALE GENOMIC DNA]</scope>
    <source>
        <strain evidence="2 3">M0103</strain>
    </source>
</reference>
<dbReference type="Gene3D" id="3.30.70.1450">
    <property type="entry name" value="Regulator of K+ conductance, C-terminal domain"/>
    <property type="match status" value="1"/>
</dbReference>
<keyword evidence="3" id="KW-1185">Reference proteome</keyword>
<evidence type="ECO:0000313" key="2">
    <source>
        <dbReference type="EMBL" id="RVV98483.1"/>
    </source>
</evidence>
<dbReference type="PROSITE" id="PS51201">
    <property type="entry name" value="RCK_N"/>
    <property type="match status" value="1"/>
</dbReference>
<feature type="domain" description="RCK N-terminal" evidence="1">
    <location>
        <begin position="5"/>
        <end position="121"/>
    </location>
</feature>
<evidence type="ECO:0000313" key="3">
    <source>
        <dbReference type="Proteomes" id="UP000285908"/>
    </source>
</evidence>
<dbReference type="Gene3D" id="3.40.50.720">
    <property type="entry name" value="NAD(P)-binding Rossmann-like Domain"/>
    <property type="match status" value="1"/>
</dbReference>
<evidence type="ECO:0000259" key="1">
    <source>
        <dbReference type="PROSITE" id="PS51201"/>
    </source>
</evidence>
<dbReference type="OrthoDB" id="9781411at2"/>
<dbReference type="PANTHER" id="PTHR43833:SF7">
    <property type="entry name" value="KTR SYSTEM POTASSIUM UPTAKE PROTEIN C"/>
    <property type="match status" value="1"/>
</dbReference>
<dbReference type="AlphaFoldDB" id="A0A438AIA5"/>
<dbReference type="SUPFAM" id="SSF51735">
    <property type="entry name" value="NAD(P)-binding Rossmann-fold domains"/>
    <property type="match status" value="1"/>
</dbReference>
<comment type="caution">
    <text evidence="2">The sequence shown here is derived from an EMBL/GenBank/DDBJ whole genome shotgun (WGS) entry which is preliminary data.</text>
</comment>
<dbReference type="InterPro" id="IPR036721">
    <property type="entry name" value="RCK_C_sf"/>
</dbReference>
<gene>
    <name evidence="2" type="ORF">EKE94_06065</name>
</gene>
<dbReference type="EMBL" id="RQXX01000002">
    <property type="protein sequence ID" value="RVV98483.1"/>
    <property type="molecule type" value="Genomic_DNA"/>
</dbReference>
<dbReference type="InterPro" id="IPR036291">
    <property type="entry name" value="NAD(P)-bd_dom_sf"/>
</dbReference>
<sequence>MGRPRRTFAIIGLGNFGKTVAGELARFGNYVIGLDRDERAVEAMVDRLGQAMIVDARDDAALREAGIGDCDAALIALGNDLESSILATINCKVIGVPTIWAKAVSRTHHRILSKLGADRVMHPEELIGLHIAQMLHNPLVRDYVSLGNSYHVVNFIVPESLRGQPLSELKLMEKWELRCLGLMRGRDFVGRDGDGCVLKEDDLLILLGSRHQLRAFGASL</sequence>
<name>A0A438AIA5_9RHOB</name>
<dbReference type="SUPFAM" id="SSF116726">
    <property type="entry name" value="TrkA C-terminal domain-like"/>
    <property type="match status" value="1"/>
</dbReference>